<gene>
    <name evidence="4" type="ordered locus">Emtol_0900</name>
</gene>
<dbReference type="SUPFAM" id="SSF52172">
    <property type="entry name" value="CheY-like"/>
    <property type="match status" value="1"/>
</dbReference>
<sequence length="249" mass="28956">MNILLVEKDENNLKLMLQTIAENYAMAQIEHCSTNENLKTLLCSGVAFDLALCEVELVDGLIFEVFQEIHPSFPVVFMSAYDKYWSQAMIFNALDYLRKPIGREEILRVFDKYDALKNHFLKRFSADNVSKNNKSVFQKDRLIAKKGTNYYVIPTQNIAFIYTESRIVFLIDQSGERYTVERSLSDLEVELPSRDFFRVNRKFIVHINAILSFKPSFKGKIALELMHLAKAEVSISQENATQFKKWIEE</sequence>
<dbReference type="InterPro" id="IPR007492">
    <property type="entry name" value="LytTR_DNA-bd_dom"/>
</dbReference>
<dbReference type="InterPro" id="IPR001789">
    <property type="entry name" value="Sig_transdc_resp-reg_receiver"/>
</dbReference>
<accession>A0ABM5MY15</accession>
<name>A0ABM5MY15_EMTOG</name>
<dbReference type="Gene3D" id="2.40.50.1020">
    <property type="entry name" value="LytTr DNA-binding domain"/>
    <property type="match status" value="1"/>
</dbReference>
<reference evidence="4 5" key="1">
    <citation type="submission" date="2011-07" db="EMBL/GenBank/DDBJ databases">
        <title>The complete genome of chromosome of Emticicia oligotrophica DSM 17448.</title>
        <authorList>
            <consortium name="US DOE Joint Genome Institute (JGI-PGF)"/>
            <person name="Lucas S."/>
            <person name="Han J."/>
            <person name="Lapidus A."/>
            <person name="Bruce D."/>
            <person name="Goodwin L."/>
            <person name="Pitluck S."/>
            <person name="Peters L."/>
            <person name="Kyrpides N."/>
            <person name="Mavromatis K."/>
            <person name="Ivanova N."/>
            <person name="Ovchinnikova G."/>
            <person name="Teshima H."/>
            <person name="Detter J.C."/>
            <person name="Tapia R."/>
            <person name="Han C."/>
            <person name="Land M."/>
            <person name="Hauser L."/>
            <person name="Markowitz V."/>
            <person name="Cheng J.-F."/>
            <person name="Hugenholtz P."/>
            <person name="Woyke T."/>
            <person name="Wu D."/>
            <person name="Tindall B."/>
            <person name="Pomrenke H."/>
            <person name="Brambilla E."/>
            <person name="Klenk H.-P."/>
            <person name="Eisen J.A."/>
        </authorList>
    </citation>
    <scope>NUCLEOTIDE SEQUENCE [LARGE SCALE GENOMIC DNA]</scope>
    <source>
        <strain evidence="4 5">DSM 17448</strain>
    </source>
</reference>
<dbReference type="Pfam" id="PF04397">
    <property type="entry name" value="LytTR"/>
    <property type="match status" value="1"/>
</dbReference>
<dbReference type="EMBL" id="CP002961">
    <property type="protein sequence ID" value="AFK02051.1"/>
    <property type="molecule type" value="Genomic_DNA"/>
</dbReference>
<dbReference type="CDD" id="cd00156">
    <property type="entry name" value="REC"/>
    <property type="match status" value="1"/>
</dbReference>
<evidence type="ECO:0000259" key="2">
    <source>
        <dbReference type="PROSITE" id="PS50110"/>
    </source>
</evidence>
<dbReference type="SMART" id="SM00850">
    <property type="entry name" value="LytTR"/>
    <property type="match status" value="1"/>
</dbReference>
<dbReference type="Proteomes" id="UP000002875">
    <property type="component" value="Chromosome"/>
</dbReference>
<keyword evidence="5" id="KW-1185">Reference proteome</keyword>
<feature type="domain" description="Response regulatory" evidence="2">
    <location>
        <begin position="2"/>
        <end position="114"/>
    </location>
</feature>
<dbReference type="PROSITE" id="PS50110">
    <property type="entry name" value="RESPONSE_REGULATORY"/>
    <property type="match status" value="1"/>
</dbReference>
<dbReference type="SMART" id="SM00448">
    <property type="entry name" value="REC"/>
    <property type="match status" value="1"/>
</dbReference>
<evidence type="ECO:0000313" key="4">
    <source>
        <dbReference type="EMBL" id="AFK02051.1"/>
    </source>
</evidence>
<dbReference type="PROSITE" id="PS50930">
    <property type="entry name" value="HTH_LYTTR"/>
    <property type="match status" value="1"/>
</dbReference>
<dbReference type="InterPro" id="IPR046947">
    <property type="entry name" value="LytR-like"/>
</dbReference>
<dbReference type="Gene3D" id="3.40.50.2300">
    <property type="match status" value="1"/>
</dbReference>
<proteinExistence type="predicted"/>
<organism evidence="4 5">
    <name type="scientific">Emticicia oligotrophica (strain DSM 17448 / CIP 109782 / MTCC 6937 / GPTSA100-15)</name>
    <dbReference type="NCBI Taxonomy" id="929562"/>
    <lineage>
        <taxon>Bacteria</taxon>
        <taxon>Pseudomonadati</taxon>
        <taxon>Bacteroidota</taxon>
        <taxon>Cytophagia</taxon>
        <taxon>Cytophagales</taxon>
        <taxon>Leadbetterellaceae</taxon>
        <taxon>Emticicia</taxon>
    </lineage>
</organism>
<dbReference type="PANTHER" id="PTHR37299">
    <property type="entry name" value="TRANSCRIPTIONAL REGULATOR-RELATED"/>
    <property type="match status" value="1"/>
</dbReference>
<dbReference type="RefSeq" id="WP_015027751.1">
    <property type="nucleotide sequence ID" value="NC_018748.1"/>
</dbReference>
<dbReference type="PANTHER" id="PTHR37299:SF1">
    <property type="entry name" value="STAGE 0 SPORULATION PROTEIN A HOMOLOG"/>
    <property type="match status" value="1"/>
</dbReference>
<dbReference type="Pfam" id="PF00072">
    <property type="entry name" value="Response_reg"/>
    <property type="match status" value="1"/>
</dbReference>
<evidence type="ECO:0000259" key="3">
    <source>
        <dbReference type="PROSITE" id="PS50930"/>
    </source>
</evidence>
<evidence type="ECO:0000256" key="1">
    <source>
        <dbReference type="PROSITE-ProRule" id="PRU00169"/>
    </source>
</evidence>
<evidence type="ECO:0000313" key="5">
    <source>
        <dbReference type="Proteomes" id="UP000002875"/>
    </source>
</evidence>
<comment type="caution">
    <text evidence="1">Lacks conserved residue(s) required for the propagation of feature annotation.</text>
</comment>
<dbReference type="InterPro" id="IPR011006">
    <property type="entry name" value="CheY-like_superfamily"/>
</dbReference>
<feature type="domain" description="HTH LytTR-type" evidence="3">
    <location>
        <begin position="142"/>
        <end position="249"/>
    </location>
</feature>
<protein>
    <submittedName>
        <fullName evidence="4">Two component transcriptional regulator, LytTR family</fullName>
    </submittedName>
</protein>